<dbReference type="Gene3D" id="2.30.230.10">
    <property type="entry name" value="Lipovitellin, beta-sheet shell regions, chain A"/>
    <property type="match status" value="1"/>
</dbReference>
<accession>A0A6J1X726</accession>
<feature type="domain" description="Vitellogenin" evidence="5">
    <location>
        <begin position="42"/>
        <end position="642"/>
    </location>
</feature>
<evidence type="ECO:0000259" key="5">
    <source>
        <dbReference type="PROSITE" id="PS51211"/>
    </source>
</evidence>
<dbReference type="PROSITE" id="PS51211">
    <property type="entry name" value="VITELLOGENIN"/>
    <property type="match status" value="1"/>
</dbReference>
<dbReference type="Pfam" id="PF09172">
    <property type="entry name" value="Vit_open_b-sht"/>
    <property type="match status" value="1"/>
</dbReference>
<dbReference type="Pfam" id="PF01347">
    <property type="entry name" value="Vitellogenin_N"/>
    <property type="match status" value="1"/>
</dbReference>
<dbReference type="Gene3D" id="2.20.50.20">
    <property type="entry name" value="Lipovitellin. Chain A, domain 3"/>
    <property type="match status" value="1"/>
</dbReference>
<dbReference type="Gene3D" id="2.20.80.10">
    <property type="entry name" value="Lipovitellin-phosvitin complex, chain A, domain 4"/>
    <property type="match status" value="1"/>
</dbReference>
<dbReference type="PANTHER" id="PTHR23345">
    <property type="entry name" value="VITELLOGENIN-RELATED"/>
    <property type="match status" value="1"/>
</dbReference>
<dbReference type="InterPro" id="IPR015816">
    <property type="entry name" value="Vitellinogen_b-sht_N"/>
</dbReference>
<gene>
    <name evidence="8" type="primary">LOC113521068</name>
</gene>
<organism evidence="7 8">
    <name type="scientific">Galleria mellonella</name>
    <name type="common">Greater wax moth</name>
    <dbReference type="NCBI Taxonomy" id="7137"/>
    <lineage>
        <taxon>Eukaryota</taxon>
        <taxon>Metazoa</taxon>
        <taxon>Ecdysozoa</taxon>
        <taxon>Arthropoda</taxon>
        <taxon>Hexapoda</taxon>
        <taxon>Insecta</taxon>
        <taxon>Pterygota</taxon>
        <taxon>Neoptera</taxon>
        <taxon>Endopterygota</taxon>
        <taxon>Lepidoptera</taxon>
        <taxon>Glossata</taxon>
        <taxon>Ditrysia</taxon>
        <taxon>Pyraloidea</taxon>
        <taxon>Pyralidae</taxon>
        <taxon>Galleriinae</taxon>
        <taxon>Galleria</taxon>
    </lineage>
</organism>
<dbReference type="SMART" id="SM00216">
    <property type="entry name" value="VWD"/>
    <property type="match status" value="1"/>
</dbReference>
<dbReference type="Pfam" id="PF00094">
    <property type="entry name" value="VWD"/>
    <property type="match status" value="1"/>
</dbReference>
<dbReference type="FunCoup" id="A0A6J1X726">
    <property type="interactions" value="46"/>
</dbReference>
<proteinExistence type="predicted"/>
<dbReference type="InterPro" id="IPR001747">
    <property type="entry name" value="Vitellogenin_N"/>
</dbReference>
<feature type="domain" description="VWFD" evidence="6">
    <location>
        <begin position="2738"/>
        <end position="2904"/>
    </location>
</feature>
<dbReference type="InterPro" id="IPR015255">
    <property type="entry name" value="Vitellinogen_open_b-sht"/>
</dbReference>
<dbReference type="SUPFAM" id="SSF58113">
    <property type="entry name" value="Apolipoprotein A-I"/>
    <property type="match status" value="1"/>
</dbReference>
<evidence type="ECO:0000259" key="6">
    <source>
        <dbReference type="PROSITE" id="PS51233"/>
    </source>
</evidence>
<evidence type="ECO:0000313" key="7">
    <source>
        <dbReference type="Proteomes" id="UP001652740"/>
    </source>
</evidence>
<dbReference type="SMART" id="SM00638">
    <property type="entry name" value="LPD_N"/>
    <property type="match status" value="1"/>
</dbReference>
<feature type="disulfide bond" evidence="3">
    <location>
        <begin position="427"/>
        <end position="432"/>
    </location>
</feature>
<comment type="caution">
    <text evidence="3">Lacks conserved residue(s) required for the propagation of feature annotation.</text>
</comment>
<dbReference type="GO" id="GO:0005319">
    <property type="term" value="F:lipid transporter activity"/>
    <property type="evidence" value="ECO:0007669"/>
    <property type="project" value="InterPro"/>
</dbReference>
<reference evidence="8" key="1">
    <citation type="submission" date="2025-08" db="UniProtKB">
        <authorList>
            <consortium name="RefSeq"/>
        </authorList>
    </citation>
    <scope>IDENTIFICATION</scope>
    <source>
        <tissue evidence="8">Whole larvae</tissue>
    </source>
</reference>
<dbReference type="InterPro" id="IPR001846">
    <property type="entry name" value="VWF_type-D"/>
</dbReference>
<dbReference type="InterPro" id="IPR015817">
    <property type="entry name" value="Vitellinogen_open_b-sht_sub1"/>
</dbReference>
<dbReference type="SUPFAM" id="SSF48431">
    <property type="entry name" value="Lipovitellin-phosvitin complex, superhelical domain"/>
    <property type="match status" value="1"/>
</dbReference>
<dbReference type="GeneID" id="113521068"/>
<dbReference type="RefSeq" id="XP_026762304.2">
    <property type="nucleotide sequence ID" value="XM_026906503.3"/>
</dbReference>
<evidence type="ECO:0000256" key="2">
    <source>
        <dbReference type="ARBA" id="ARBA00023180"/>
    </source>
</evidence>
<dbReference type="PROSITE" id="PS51233">
    <property type="entry name" value="VWFD"/>
    <property type="match status" value="1"/>
</dbReference>
<sequence length="3305" mass="365715">MGTSSIRLTFFSVLLISVLWKPAYTDDKCSIGCKGSATAPTFLNGHKYNYGVEGTVSIFLSGADKQETSVRLLGQVSVTAIGNCVNELTVQNLAISGPNGKKYPCPTGIEKPVRFTIQDGRVGPEICVEEDDSRRALNIKRAIISLLQTENKASVQTDIFGTCPTEAVSSQEGGSVLLHRNRDLSRCAYREQGKNELITAVYNPTAEIKNSQVLRSILNVESKVNHGVPEKVAATEEYLYRPFSVGDNGAKAKVFTKLTLTGKTKAGGASNKCTRSRTIIFENPHGAAVDSNADAAVAGVKETAKNLANEANSKSAGLFAQLVRIFRNTNKEDLLKVYNQVKGNNLEKQVYLDALLRAGTGYSIEASVSILKSKELSPVAEQLVYLSLGNARHVNSEAIKAATGLLDNPRIPKEVYLGIGALAGAYCREHNCHTVKSEGITVLSQKLAAKLQNCKPKSKVEEDVTVAVLKGIRNIRHLEDSLIDKLVRFANDNGIKPRVRVAILEAFQADPCSAKIKKTALELLKNQELDSEIRIKAYLAVISCPCGHTANEIKNLLENEQSQQVGRFITSSLRHIRASTNPDKSLARQHYGLIRTPNRFNVDDRKYSFYRELSYNIDSAGVGGTVEQTVIYSQDSFLPRSAALNLTAEVFGHNFNVLEVGGRQGNLDRVIEHFLGPKGVLRTENPQEIYDNILKQYEESKKKVQDGLSRGRRSVKSEVDNFDKHLKAESAPFNNELDLDLYVKLFGTDAVFLSLGDDKGFDFNRVLDQFLRIVNTGANQAKNFKQELRANLLFLDAELVYPTATGLPLKLDLVGAATGRVDVVTNIDFNKLFSGSEDRKVEIKLVPSTDIEVSGLFLVDANAVATGLKVINNLHSSTGGHLIAKSIEGGRGFDIQFGLPIDKQEILTASNDIVFFTAEKGRQEKHIPVKIETTRKEYSGCFDQLSGVLGLTLCGEVSIPFAVSGEEAQASISKFISRYPLTGASSVKLVLEKNNLKGYHIKGVLRGDDPERKGFELLFDAQGSQNRRTQLSGEYVNCATEKSIKLNLDSPIKVVHGQVALYTKPSEYTVVVNGKLDAAEVYARVGFNVQGNEKRSVFRPIIEYKLPDKGDKQTLKINGEIVREVSTPVTKYTIQGLKIDIPNSNECVDINGHLVTQPSGVELDLKAQKGEHNVLLSGSVKNKDVQLEFRNTLNPYVNFKLKGHFENGETIHNDLDIVVGGDLNNNQNRILFNQLFKNYKKSETEFSVITKNKIEINPIDFKVRADAEVDPKKVDVEFEAQYAKDKVDLELKARSHIKQPDDYSLKLIANVNDKGLEVFSKRDCLTDEKSNFENYVTIKNFGKYELSGVVLHKNKPNDVVVGAVGHFRVSGGSKTEDIKFDIGFTQNENQYSSHAKISSTRGEFLDYLLKISHGSNPNGQLKLILRDTISATGQYKVTDADGKGNGAIIIEFKKLQRKIKGDVSFVAKEPVFSAEIDVYLNFEKDNNDKVHFTTNTKRTAKSLDTKNKVVYAGKHSEVNVRTDGDITEFGKSSANVEVVLPTERCLSFKVNRDVTVKDNVANGHIEAVLSDAAKRGGKASLISYKAKVTNTNLEKQIIHYEGQIELKLKEGKQLQNAIVLTNDLAGDKFKYNFKYDITGNLLPKRFTVSAHGTYLDSEEIVDLTYFSKGSYGDNIGYDINGEYVVKLLDKGEKKYYDYFVVKFITPFEKAHDIKYTSYFLYTEPENGEKSEYDLKQAVQVNANEYKFDSKGYVAENDGGVKLHLLAPHVEPFNIDTKYKTHSEGEKHVGNVEVKAQYGKGKSVNLVVNGAAAPQEYDLDIKANAPQAENLKKLDLSLKTKNPSPDTYVVLVAIDADGRVYKSQSTVVYSEANPLIDVSYTAPNTPTSRLYVKGVKLSENQAKVEVKIVNIRDLSLDAVSEATLQKDNIILKVVANSEKLGLKNYKVDVATKDANNNGKRLEFQATNDNKNVLSGSTTFISKQENKKTIIEGSGTLKVKEEQKSANFKYIRTILTEGNEQGVETFLNLAVGESSYVAESRITNLEYKNSYVYCEEKKQCAHVELNSKVNIQKPGVVQHTVNVNFDLVKLGISPEFGLQITNEISEKKLPQYTLDLHAIKNDKKYHLNIYSHPELGKFPAGITVTLPHRVLALETRVEYPTNKGLPFPIKGEITIHPDKRKAQYKTAARFLVDVTGSDKQHALIADFGFSHPKLGKEALFKVRGNLKNSDNIIEIATSASVSCHPIFGADRESKFVLQVSPSSFKLLLDTPIVKVIELEGTAVVKENLQQGDLKFCLLQGKPVAVRALIKDYQYYEFTTGYSDESDRKLSVIGHLDPEKRVDISADLVLSGEKKNIAHGALFLKDNLVKSEYGASKDNFDYFVTALKNDLTNLEARVKQLGEEINSDFKDILKRAQPKIQELEKAYKEDLEKIYQEVANDETLKEISQVINEVAQFLAKIIDDIVHAFKPLVDKIYNVIVETTKKIEEIYEKEIAPQIKSLYETVASIVKEFFDGLLDIVAHYAALITDFYEKHKPELEELTNTITEIFKDLTRIIVIQLKELKATVGQALEAIITTIKETQNSVVTALQAKYEELGVPESVLNAILEAHNAIRALLPTEETKNFADAVYTYVSKKLRSEKFDEQAQLRVVYEKFTVALQSLIQFLRGQFNQFGIPSLFNIESIPFITGPGQLSYTPTGVGASLSLVNQILRGDIPDPLSLIQAYRPRSLDPFDEIPAKLRAVVVNGQHIFTFDGRHLTFPGNCRYVLAHDYVDRNFTLVLQLQNGKPKSLILEDKSGTTVELKDNGQVAVNGASHGYPVEEKDVYAFRRPDGVLGIGSQYGALAYCSAKLEVCYFEINGFYLGKLRGLLGDGNNEAYDDFRLPNGKISTSESEFGNSYRLASSCPQAKCPEHSHHQQHAALPPACEQVFGGTSTLRPLSLVLDVAPFRQACIHAVAGNAENALREACSLGAGYVALGLGTLLPAVLPPACVRCTDAGGSKNIGDTYEVKLPNKQADILVVIETTKSNEKNYKDLVVPLVSQVVDNLKSKHITDIKVYLIGVTSRFPYPIVYDTDLKLKSAKVAFNDEHRYQYTPTIKTNCEKADSIQKTIANVIDEIRIVLGLSNINAGYLSAFETPLRPGALKHVITVNGDACKLEIGTPLQAISNIITYNQLGITHSLVASIPGLEVDGKSAPNVIGYTNDYALEFDGKKHAKEVQGAKVTLTEDNYCAELTEVTDGLVLSATNYNALGAGERKQFLLAAANAITQRILQESIVEECVCNYANPFVGRSACVVKSRKEVARRRK</sequence>
<dbReference type="InterPro" id="IPR050733">
    <property type="entry name" value="Vitellogenin/Apolipophorin"/>
</dbReference>
<dbReference type="Proteomes" id="UP001652740">
    <property type="component" value="Unplaced"/>
</dbReference>
<feature type="signal peptide" evidence="4">
    <location>
        <begin position="1"/>
        <end position="25"/>
    </location>
</feature>
<dbReference type="InterPro" id="IPR011030">
    <property type="entry name" value="Lipovitellin_superhlx_dom"/>
</dbReference>
<evidence type="ECO:0000256" key="3">
    <source>
        <dbReference type="PROSITE-ProRule" id="PRU00557"/>
    </source>
</evidence>
<dbReference type="SUPFAM" id="SSF56968">
    <property type="entry name" value="Lipovitellin-phosvitin complex, beta-sheet shell regions"/>
    <property type="match status" value="2"/>
</dbReference>
<dbReference type="KEGG" id="gmw:113521068"/>
<evidence type="ECO:0000313" key="8">
    <source>
        <dbReference type="RefSeq" id="XP_026762304.2"/>
    </source>
</evidence>
<keyword evidence="1 4" id="KW-0732">Signal</keyword>
<evidence type="ECO:0000256" key="1">
    <source>
        <dbReference type="ARBA" id="ARBA00022729"/>
    </source>
</evidence>
<dbReference type="InterPro" id="IPR015819">
    <property type="entry name" value="Lipid_transp_b-sht_shell"/>
</dbReference>
<keyword evidence="2" id="KW-0325">Glycoprotein</keyword>
<keyword evidence="3" id="KW-1015">Disulfide bond</keyword>
<keyword evidence="7" id="KW-1185">Reference proteome</keyword>
<dbReference type="Gene3D" id="1.25.10.20">
    <property type="entry name" value="Vitellinogen, superhelical"/>
    <property type="match status" value="1"/>
</dbReference>
<dbReference type="SMART" id="SM01169">
    <property type="entry name" value="DUF1943"/>
    <property type="match status" value="1"/>
</dbReference>
<dbReference type="InParanoid" id="A0A6J1X726"/>
<feature type="chain" id="PRO_5046216038" evidence="4">
    <location>
        <begin position="26"/>
        <end position="3305"/>
    </location>
</feature>
<protein>
    <submittedName>
        <fullName evidence="8">Apolipophorin isoform X1</fullName>
    </submittedName>
</protein>
<name>A0A6J1X726_GALME</name>
<dbReference type="PANTHER" id="PTHR23345:SF36">
    <property type="entry name" value="APOLIPOPHORINS"/>
    <property type="match status" value="1"/>
</dbReference>
<evidence type="ECO:0000256" key="4">
    <source>
        <dbReference type="SAM" id="SignalP"/>
    </source>
</evidence>